<dbReference type="EMBL" id="VSSQ01000553">
    <property type="protein sequence ID" value="MPL97394.1"/>
    <property type="molecule type" value="Genomic_DNA"/>
</dbReference>
<name>A0A644W0X9_9ZZZZ</name>
<proteinExistence type="predicted"/>
<sequence length="230" mass="25372">MKKQLFVSIAFVLIYANCGFGQKLFVPGGFSASGIGTSSTTNVGVGTFTAQNGPSALLHINYPSSHNPGYFTFMKIENRKYSGALFTTMQIGGIDPFETQIKLTALGNPNMYTLIGPSESKFTGNIRCGGKIFATEIEVKTNVWSDYVFSSNYNLLPLKALESFISANNHLPEVPTESQVIENGYNINEFNVLLLKKIEELTLYIIELNNKVEAIEKDEFSSTFSETNIK</sequence>
<comment type="caution">
    <text evidence="1">The sequence shown here is derived from an EMBL/GenBank/DDBJ whole genome shotgun (WGS) entry which is preliminary data.</text>
</comment>
<dbReference type="AlphaFoldDB" id="A0A644W0X9"/>
<accession>A0A644W0X9</accession>
<reference evidence="1" key="1">
    <citation type="submission" date="2019-08" db="EMBL/GenBank/DDBJ databases">
        <authorList>
            <person name="Kucharzyk K."/>
            <person name="Murdoch R.W."/>
            <person name="Higgins S."/>
            <person name="Loffler F."/>
        </authorList>
    </citation>
    <scope>NUCLEOTIDE SEQUENCE</scope>
</reference>
<evidence type="ECO:0000313" key="1">
    <source>
        <dbReference type="EMBL" id="MPL97394.1"/>
    </source>
</evidence>
<organism evidence="1">
    <name type="scientific">bioreactor metagenome</name>
    <dbReference type="NCBI Taxonomy" id="1076179"/>
    <lineage>
        <taxon>unclassified sequences</taxon>
        <taxon>metagenomes</taxon>
        <taxon>ecological metagenomes</taxon>
    </lineage>
</organism>
<protein>
    <submittedName>
        <fullName evidence="1">Uncharacterized protein</fullName>
    </submittedName>
</protein>
<gene>
    <name evidence="1" type="ORF">SDC9_43585</name>
</gene>